<reference evidence="2" key="2">
    <citation type="submission" date="2019-10" db="EMBL/GenBank/DDBJ databases">
        <authorList>
            <consortium name="NCBI Genome Project"/>
        </authorList>
    </citation>
    <scope>NUCLEOTIDE SEQUENCE</scope>
    <source>
        <strain evidence="2">NI907</strain>
    </source>
</reference>
<gene>
    <name evidence="2" type="ORF">PgNI_07332</name>
</gene>
<accession>A0A6P8B118</accession>
<name>A0A6P8B118_PYRGI</name>
<protein>
    <submittedName>
        <fullName evidence="2">Uncharacterized protein</fullName>
    </submittedName>
</protein>
<keyword evidence="1" id="KW-1185">Reference proteome</keyword>
<dbReference type="AlphaFoldDB" id="A0A6P8B118"/>
<dbReference type="Proteomes" id="UP000515153">
    <property type="component" value="Unplaced"/>
</dbReference>
<sequence>MGEWAGVLFTGVHEEQVTRRRTHEDVIVELPRCSFRLEIVPNRRNKRKLAAGEYKTFLPV</sequence>
<evidence type="ECO:0000313" key="2">
    <source>
        <dbReference type="RefSeq" id="XP_030980847.1"/>
    </source>
</evidence>
<dbReference type="RefSeq" id="XP_030980847.1">
    <property type="nucleotide sequence ID" value="XM_031127346.1"/>
</dbReference>
<reference evidence="2" key="3">
    <citation type="submission" date="2025-08" db="UniProtKB">
        <authorList>
            <consortium name="RefSeq"/>
        </authorList>
    </citation>
    <scope>IDENTIFICATION</scope>
    <source>
        <strain evidence="2">NI907</strain>
    </source>
</reference>
<dbReference type="GeneID" id="41962255"/>
<proteinExistence type="predicted"/>
<organism evidence="1 2">
    <name type="scientific">Pyricularia grisea</name>
    <name type="common">Crabgrass-specific blast fungus</name>
    <name type="synonym">Magnaporthe grisea</name>
    <dbReference type="NCBI Taxonomy" id="148305"/>
    <lineage>
        <taxon>Eukaryota</taxon>
        <taxon>Fungi</taxon>
        <taxon>Dikarya</taxon>
        <taxon>Ascomycota</taxon>
        <taxon>Pezizomycotina</taxon>
        <taxon>Sordariomycetes</taxon>
        <taxon>Sordariomycetidae</taxon>
        <taxon>Magnaporthales</taxon>
        <taxon>Pyriculariaceae</taxon>
        <taxon>Pyricularia</taxon>
    </lineage>
</organism>
<reference evidence="2" key="1">
    <citation type="journal article" date="2019" name="Mol. Biol. Evol.">
        <title>Blast fungal genomes show frequent chromosomal changes, gene gains and losses, and effector gene turnover.</title>
        <authorList>
            <person name="Gomez Luciano L.B."/>
            <person name="Jason Tsai I."/>
            <person name="Chuma I."/>
            <person name="Tosa Y."/>
            <person name="Chen Y.H."/>
            <person name="Li J.Y."/>
            <person name="Li M.Y."/>
            <person name="Jade Lu M.Y."/>
            <person name="Nakayashiki H."/>
            <person name="Li W.H."/>
        </authorList>
    </citation>
    <scope>NUCLEOTIDE SEQUENCE</scope>
    <source>
        <strain evidence="2">NI907</strain>
    </source>
</reference>
<dbReference type="KEGG" id="pgri:PgNI_07332"/>
<evidence type="ECO:0000313" key="1">
    <source>
        <dbReference type="Proteomes" id="UP000515153"/>
    </source>
</evidence>